<feature type="region of interest" description="Disordered" evidence="1">
    <location>
        <begin position="96"/>
        <end position="144"/>
    </location>
</feature>
<evidence type="ECO:0000313" key="3">
    <source>
        <dbReference type="Proteomes" id="UP000298652"/>
    </source>
</evidence>
<reference evidence="2" key="1">
    <citation type="submission" date="2019-03" db="EMBL/GenBank/DDBJ databases">
        <title>WGS assembly of Setaria viridis.</title>
        <authorList>
            <person name="Huang P."/>
            <person name="Jenkins J."/>
            <person name="Grimwood J."/>
            <person name="Barry K."/>
            <person name="Healey A."/>
            <person name="Mamidi S."/>
            <person name="Sreedasyam A."/>
            <person name="Shu S."/>
            <person name="Feldman M."/>
            <person name="Wu J."/>
            <person name="Yu Y."/>
            <person name="Chen C."/>
            <person name="Johnson J."/>
            <person name="Rokhsar D."/>
            <person name="Baxter I."/>
            <person name="Schmutz J."/>
            <person name="Brutnell T."/>
            <person name="Kellogg E."/>
        </authorList>
    </citation>
    <scope>NUCLEOTIDE SEQUENCE [LARGE SCALE GENOMIC DNA]</scope>
</reference>
<dbReference type="Gramene" id="TKW06371">
    <property type="protein sequence ID" value="TKW06371"/>
    <property type="gene ID" value="SEVIR_7G238300v2"/>
</dbReference>
<gene>
    <name evidence="2" type="ORF">SEVIR_7G238300v2</name>
</gene>
<evidence type="ECO:0000256" key="1">
    <source>
        <dbReference type="SAM" id="MobiDB-lite"/>
    </source>
</evidence>
<proteinExistence type="predicted"/>
<name>A0A4U6TUE5_SETVI</name>
<dbReference type="EMBL" id="CM016558">
    <property type="protein sequence ID" value="TKW06371.1"/>
    <property type="molecule type" value="Genomic_DNA"/>
</dbReference>
<keyword evidence="3" id="KW-1185">Reference proteome</keyword>
<protein>
    <submittedName>
        <fullName evidence="2">Uncharacterized protein</fullName>
    </submittedName>
</protein>
<sequence>MPQKNLWISELNAVRESQPACGHGTVQCTTNRQRLRSNLAKELAAPNSEILRLPRQWQYLVVHHCTICTNTGSPTPRLLHPWNRRCQVSRGRWALSRPVGSPTNQYSTAPVPLLTTPGDHHSLNPSVPAPDLPVPKQSANAADE</sequence>
<dbReference type="Proteomes" id="UP000298652">
    <property type="component" value="Chromosome 7"/>
</dbReference>
<dbReference type="AlphaFoldDB" id="A0A4U6TUE5"/>
<accession>A0A4U6TUE5</accession>
<organism evidence="2 3">
    <name type="scientific">Setaria viridis</name>
    <name type="common">Green bristlegrass</name>
    <name type="synonym">Setaria italica subsp. viridis</name>
    <dbReference type="NCBI Taxonomy" id="4556"/>
    <lineage>
        <taxon>Eukaryota</taxon>
        <taxon>Viridiplantae</taxon>
        <taxon>Streptophyta</taxon>
        <taxon>Embryophyta</taxon>
        <taxon>Tracheophyta</taxon>
        <taxon>Spermatophyta</taxon>
        <taxon>Magnoliopsida</taxon>
        <taxon>Liliopsida</taxon>
        <taxon>Poales</taxon>
        <taxon>Poaceae</taxon>
        <taxon>PACMAD clade</taxon>
        <taxon>Panicoideae</taxon>
        <taxon>Panicodae</taxon>
        <taxon>Paniceae</taxon>
        <taxon>Cenchrinae</taxon>
        <taxon>Setaria</taxon>
    </lineage>
</organism>
<evidence type="ECO:0000313" key="2">
    <source>
        <dbReference type="EMBL" id="TKW06371.1"/>
    </source>
</evidence>